<evidence type="ECO:0000313" key="2">
    <source>
        <dbReference type="Proteomes" id="UP000320580"/>
    </source>
</evidence>
<organism evidence="1 2">
    <name type="scientific">Streptomyces qinzhouensis</name>
    <dbReference type="NCBI Taxonomy" id="2599401"/>
    <lineage>
        <taxon>Bacteria</taxon>
        <taxon>Bacillati</taxon>
        <taxon>Actinomycetota</taxon>
        <taxon>Actinomycetes</taxon>
        <taxon>Kitasatosporales</taxon>
        <taxon>Streptomycetaceae</taxon>
        <taxon>Streptomyces</taxon>
    </lineage>
</organism>
<keyword evidence="2" id="KW-1185">Reference proteome</keyword>
<evidence type="ECO:0008006" key="3">
    <source>
        <dbReference type="Google" id="ProtNLM"/>
    </source>
</evidence>
<evidence type="ECO:0000313" key="1">
    <source>
        <dbReference type="EMBL" id="QDY75436.1"/>
    </source>
</evidence>
<reference evidence="1 2" key="1">
    <citation type="submission" date="2019-07" db="EMBL/GenBank/DDBJ databases">
        <authorList>
            <person name="Zhu P."/>
        </authorList>
    </citation>
    <scope>NUCLEOTIDE SEQUENCE [LARGE SCALE GENOMIC DNA]</scope>
    <source>
        <strain evidence="1 2">SSL-25</strain>
    </source>
</reference>
<accession>A0A5B8J2P8</accession>
<dbReference type="KEGG" id="sqz:FQU76_01725"/>
<gene>
    <name evidence="1" type="ORF">FQU76_01725</name>
</gene>
<dbReference type="RefSeq" id="WP_146478748.1">
    <property type="nucleotide sequence ID" value="NZ_CP042266.1"/>
</dbReference>
<protein>
    <recommendedName>
        <fullName evidence="3">DUF4145 domain-containing protein</fullName>
    </recommendedName>
</protein>
<proteinExistence type="predicted"/>
<dbReference type="AlphaFoldDB" id="A0A5B8J2P8"/>
<dbReference type="Proteomes" id="UP000320580">
    <property type="component" value="Chromosome"/>
</dbReference>
<sequence length="341" mass="37997">MHYAVPIIFEGQIRRIGTDHGSGYHAIRQSEHPGGTPYFPPVVNGLDYLVSVVEHLKPDAPSPRDLKYAVLHLAAGAEVLLKARLQMEHWTLVFSHPGRAVRDEVEQGTLISCTPKEARERVENIVGIPVAKPDAEALDQLAKMRNALQHYGLVGPAANAQAIETLTAKVLGFLMPFLDDHVLGRLTEDEQGEMEHELVRIRSGLRDIQAYAVQRLRSLGPKLGPLRNRTLQCPECSQWAYVPSPTPIPDTLRPNRVYYVTTCYFCEIQHVESETAAFQYLVNHTIYEYRNAFGETIYPSKAFVCPQCATDSLAPRARLAADPDTEVNFCFRCAAPVSVPS</sequence>
<dbReference type="EMBL" id="CP042266">
    <property type="protein sequence ID" value="QDY75436.1"/>
    <property type="molecule type" value="Genomic_DNA"/>
</dbReference>
<dbReference type="OrthoDB" id="3818700at2"/>
<name>A0A5B8J2P8_9ACTN</name>